<evidence type="ECO:0000313" key="2">
    <source>
        <dbReference type="EMBL" id="SHJ56151.1"/>
    </source>
</evidence>
<accession>A0A1M6KB14</accession>
<evidence type="ECO:0000259" key="1">
    <source>
        <dbReference type="Pfam" id="PF14065"/>
    </source>
</evidence>
<dbReference type="AlphaFoldDB" id="A0A1M6KB14"/>
<dbReference type="Pfam" id="PF14065">
    <property type="entry name" value="Pvc16_N"/>
    <property type="match status" value="1"/>
</dbReference>
<dbReference type="Proteomes" id="UP000189935">
    <property type="component" value="Chromosome I"/>
</dbReference>
<gene>
    <name evidence="2" type="ORF">SAMN05444159_0922</name>
</gene>
<evidence type="ECO:0000313" key="3">
    <source>
        <dbReference type="Proteomes" id="UP000189935"/>
    </source>
</evidence>
<reference evidence="2 3" key="1">
    <citation type="submission" date="2016-11" db="EMBL/GenBank/DDBJ databases">
        <authorList>
            <person name="Jaros S."/>
            <person name="Januszkiewicz K."/>
            <person name="Wedrychowicz H."/>
        </authorList>
    </citation>
    <scope>NUCLEOTIDE SEQUENCE [LARGE SCALE GENOMIC DNA]</scope>
    <source>
        <strain evidence="2 3">GAS499</strain>
    </source>
</reference>
<dbReference type="OrthoDB" id="527247at2"/>
<organism evidence="2 3">
    <name type="scientific">Bradyrhizobium lablabi</name>
    <dbReference type="NCBI Taxonomy" id="722472"/>
    <lineage>
        <taxon>Bacteria</taxon>
        <taxon>Pseudomonadati</taxon>
        <taxon>Pseudomonadota</taxon>
        <taxon>Alphaproteobacteria</taxon>
        <taxon>Hyphomicrobiales</taxon>
        <taxon>Nitrobacteraceae</taxon>
        <taxon>Bradyrhizobium</taxon>
    </lineage>
</organism>
<proteinExistence type="predicted"/>
<dbReference type="InterPro" id="IPR025351">
    <property type="entry name" value="Pvc16_N"/>
</dbReference>
<name>A0A1M6KB14_9BRAD</name>
<dbReference type="EMBL" id="LT670844">
    <property type="protein sequence ID" value="SHJ56151.1"/>
    <property type="molecule type" value="Genomic_DNA"/>
</dbReference>
<sequence>MSNGTAIAAVTATLHNLLISGLHTDIDLQDATVTMLPLDRARDNSNNANQLNIFLYHVLPSGSWRNMGIPGLTRSGVGAAPVLGLNLYYLITAFGQENDAKRPFSHHLMGQAMSTLHDHPLLGADEIKAAYPKNDLWAQIERVRLTLQPFSMEEIAKLWTGFQTQYRLSVAYEAAVVLIESTRATPVPLPVLTRGPADSGVIAQASLVPPFPTIDQVTPPNNQPSAGLGDLLVFTGKNLAGTQVALQFATARLAVPITLPVDAGATDTQMTVKVPNDPANWPAGMYTVAAVVSGNGGPDRTSNEMPLAIAPRITSALPMTASRTTDGNAQLNLTCSPEVRPEQRVALLLGSREILAESFSAQTGDLTFIVAVAVPGDFWIRLRVDGVDSQLVNYATTPPTFDATQKVTIQ</sequence>
<protein>
    <recommendedName>
        <fullName evidence="1">Pvc16 N-terminal domain-containing protein</fullName>
    </recommendedName>
</protein>
<feature type="domain" description="Pvc16 N-terminal" evidence="1">
    <location>
        <begin position="9"/>
        <end position="192"/>
    </location>
</feature>
<dbReference type="RefSeq" id="WP_079537112.1">
    <property type="nucleotide sequence ID" value="NZ_LT670844.1"/>
</dbReference>